<keyword evidence="1" id="KW-0472">Membrane</keyword>
<evidence type="ECO:0008006" key="3">
    <source>
        <dbReference type="Google" id="ProtNLM"/>
    </source>
</evidence>
<dbReference type="GO" id="GO:0030674">
    <property type="term" value="F:protein-macromolecule adaptor activity"/>
    <property type="evidence" value="ECO:0007669"/>
    <property type="project" value="TreeGrafter"/>
</dbReference>
<dbReference type="InterPro" id="IPR006966">
    <property type="entry name" value="Peroxin-3"/>
</dbReference>
<evidence type="ECO:0000256" key="1">
    <source>
        <dbReference type="SAM" id="Phobius"/>
    </source>
</evidence>
<reference evidence="2" key="1">
    <citation type="submission" date="2021-01" db="EMBL/GenBank/DDBJ databases">
        <authorList>
            <person name="Corre E."/>
            <person name="Pelletier E."/>
            <person name="Niang G."/>
            <person name="Scheremetjew M."/>
            <person name="Finn R."/>
            <person name="Kale V."/>
            <person name="Holt S."/>
            <person name="Cochrane G."/>
            <person name="Meng A."/>
            <person name="Brown T."/>
            <person name="Cohen L."/>
        </authorList>
    </citation>
    <scope>NUCLEOTIDE SEQUENCE</scope>
    <source>
        <strain evidence="2">NY070348D</strain>
    </source>
</reference>
<dbReference type="Pfam" id="PF04882">
    <property type="entry name" value="Peroxin-3"/>
    <property type="match status" value="1"/>
</dbReference>
<sequence length="520" mass="58113">MSDYFKRTWEFLKWHKKKFIALGVVGAASVGGYYYAKRMVLDGMRQVEELGRGFQEKFMETQHRKSELLRIRSECSRMILTFIPPLRSMVKQLTDPKPVTEKLKNVRLRIKNSVASSPVEEEEVQQLWDELKVVSLTRLLASIYTLALLNNLLRVQLHILGRYSFEESSEFRREVSQLSLDAQKRGIEDAITEEISPEHTKITRKVRERFLFAGSDHLMNTGDGMKVLVKHIHDCISFGTKDWLMGTDATVTRQDILKMVVSIREAIEKGSVACQDSNTENIGLSTQSRNWLISCLIPSDEEAMLEPDRELNDEQNSLLRQMLEETLDMIESPNFAQSLEITFSKLFAVLYSQIEAKEFEVYHKNKNTPSAESQEEFMLTKVIVSLKVFSGQVLLDGKATQGDEEENQYQQALNDIPELNSFCDEIFEQGVDDSASPLDDLGLGDLGLGDEDIKSIVGLLGGLGGGGDANADPMQLLKLLGDGFGADPQGAAGPGAGSEQQLMQMLQALEAGSPGTSAQQ</sequence>
<keyword evidence="1" id="KW-1133">Transmembrane helix</keyword>
<dbReference type="GO" id="GO:0045046">
    <property type="term" value="P:protein import into peroxisome membrane"/>
    <property type="evidence" value="ECO:0007669"/>
    <property type="project" value="TreeGrafter"/>
</dbReference>
<evidence type="ECO:0000313" key="2">
    <source>
        <dbReference type="EMBL" id="CAD9697623.1"/>
    </source>
</evidence>
<accession>A0A7S2SEF3</accession>
<proteinExistence type="predicted"/>
<feature type="transmembrane region" description="Helical" evidence="1">
    <location>
        <begin position="20"/>
        <end position="36"/>
    </location>
</feature>
<keyword evidence="1" id="KW-0812">Transmembrane</keyword>
<dbReference type="PANTHER" id="PTHR28080">
    <property type="entry name" value="PEROXISOMAL BIOGENESIS FACTOR 3"/>
    <property type="match status" value="1"/>
</dbReference>
<dbReference type="GO" id="GO:0005778">
    <property type="term" value="C:peroxisomal membrane"/>
    <property type="evidence" value="ECO:0007669"/>
    <property type="project" value="InterPro"/>
</dbReference>
<dbReference type="PANTHER" id="PTHR28080:SF1">
    <property type="entry name" value="PEROXISOMAL BIOGENESIS FACTOR 3"/>
    <property type="match status" value="1"/>
</dbReference>
<dbReference type="AlphaFoldDB" id="A0A7S2SEF3"/>
<organism evidence="2">
    <name type="scientific">Mucochytrium quahogii</name>
    <dbReference type="NCBI Taxonomy" id="96639"/>
    <lineage>
        <taxon>Eukaryota</taxon>
        <taxon>Sar</taxon>
        <taxon>Stramenopiles</taxon>
        <taxon>Bigyra</taxon>
        <taxon>Labyrinthulomycetes</taxon>
        <taxon>Thraustochytrida</taxon>
        <taxon>Thraustochytriidae</taxon>
        <taxon>Mucochytrium</taxon>
    </lineage>
</organism>
<gene>
    <name evidence="2" type="ORF">QSP1433_LOCUS13273</name>
</gene>
<name>A0A7S2SEF3_9STRA</name>
<protein>
    <recommendedName>
        <fullName evidence="3">Peroxisomal biogenesis factor 3</fullName>
    </recommendedName>
</protein>
<dbReference type="EMBL" id="HBHK01020873">
    <property type="protein sequence ID" value="CAD9697623.1"/>
    <property type="molecule type" value="Transcribed_RNA"/>
</dbReference>